<accession>A0ACB8TWV5</accession>
<sequence length="175" mass="20012">MVHARSTRHPIPLQAPASRNGVDIYIDITTHTDCAAIFGEYTYTLFFCLVSHKRGNSMPPKPLRARPGESVSQRPPKKEGEISRGRRRFFEFYNSELLSLSPSQVVCVLTAHSRLVAHREAFLPFIPRKVRWAKRSLKFDCARFGYSDQLFVIRTIDMSGRGCFKCGGCKCLMRR</sequence>
<evidence type="ECO:0000313" key="2">
    <source>
        <dbReference type="Proteomes" id="UP001055072"/>
    </source>
</evidence>
<gene>
    <name evidence="1" type="ORF">BDY19DRAFT_361121</name>
</gene>
<organism evidence="1 2">
    <name type="scientific">Irpex rosettiformis</name>
    <dbReference type="NCBI Taxonomy" id="378272"/>
    <lineage>
        <taxon>Eukaryota</taxon>
        <taxon>Fungi</taxon>
        <taxon>Dikarya</taxon>
        <taxon>Basidiomycota</taxon>
        <taxon>Agaricomycotina</taxon>
        <taxon>Agaricomycetes</taxon>
        <taxon>Polyporales</taxon>
        <taxon>Irpicaceae</taxon>
        <taxon>Irpex</taxon>
    </lineage>
</organism>
<comment type="caution">
    <text evidence="1">The sequence shown here is derived from an EMBL/GenBank/DDBJ whole genome shotgun (WGS) entry which is preliminary data.</text>
</comment>
<proteinExistence type="predicted"/>
<reference evidence="1" key="1">
    <citation type="journal article" date="2021" name="Environ. Microbiol.">
        <title>Gene family expansions and transcriptome signatures uncover fungal adaptations to wood decay.</title>
        <authorList>
            <person name="Hage H."/>
            <person name="Miyauchi S."/>
            <person name="Viragh M."/>
            <person name="Drula E."/>
            <person name="Min B."/>
            <person name="Chaduli D."/>
            <person name="Navarro D."/>
            <person name="Favel A."/>
            <person name="Norest M."/>
            <person name="Lesage-Meessen L."/>
            <person name="Balint B."/>
            <person name="Merenyi Z."/>
            <person name="de Eugenio L."/>
            <person name="Morin E."/>
            <person name="Martinez A.T."/>
            <person name="Baldrian P."/>
            <person name="Stursova M."/>
            <person name="Martinez M.J."/>
            <person name="Novotny C."/>
            <person name="Magnuson J.K."/>
            <person name="Spatafora J.W."/>
            <person name="Maurice S."/>
            <person name="Pangilinan J."/>
            <person name="Andreopoulos W."/>
            <person name="LaButti K."/>
            <person name="Hundley H."/>
            <person name="Na H."/>
            <person name="Kuo A."/>
            <person name="Barry K."/>
            <person name="Lipzen A."/>
            <person name="Henrissat B."/>
            <person name="Riley R."/>
            <person name="Ahrendt S."/>
            <person name="Nagy L.G."/>
            <person name="Grigoriev I.V."/>
            <person name="Martin F."/>
            <person name="Rosso M.N."/>
        </authorList>
    </citation>
    <scope>NUCLEOTIDE SEQUENCE</scope>
    <source>
        <strain evidence="1">CBS 384.51</strain>
    </source>
</reference>
<dbReference type="EMBL" id="MU274924">
    <property type="protein sequence ID" value="KAI0086426.1"/>
    <property type="molecule type" value="Genomic_DNA"/>
</dbReference>
<evidence type="ECO:0000313" key="1">
    <source>
        <dbReference type="EMBL" id="KAI0086426.1"/>
    </source>
</evidence>
<protein>
    <submittedName>
        <fullName evidence="1">Uncharacterized protein</fullName>
    </submittedName>
</protein>
<keyword evidence="2" id="KW-1185">Reference proteome</keyword>
<dbReference type="Proteomes" id="UP001055072">
    <property type="component" value="Unassembled WGS sequence"/>
</dbReference>
<name>A0ACB8TWV5_9APHY</name>